<evidence type="ECO:0000313" key="6">
    <source>
        <dbReference type="EMBL" id="KAL0486166.1"/>
    </source>
</evidence>
<dbReference type="EMBL" id="JAOPGA020001203">
    <property type="protein sequence ID" value="KAL0486166.1"/>
    <property type="molecule type" value="Genomic_DNA"/>
</dbReference>
<feature type="domain" description="Beta-ketoacyl-[acyl-carrier-protein] synthase III C-terminal" evidence="4">
    <location>
        <begin position="326"/>
        <end position="409"/>
    </location>
</feature>
<keyword evidence="1" id="KW-0808">Transferase</keyword>
<evidence type="ECO:0000313" key="7">
    <source>
        <dbReference type="Proteomes" id="UP001431209"/>
    </source>
</evidence>
<keyword evidence="3" id="KW-1133">Transmembrane helix</keyword>
<organism evidence="6 7">
    <name type="scientific">Acrasis kona</name>
    <dbReference type="NCBI Taxonomy" id="1008807"/>
    <lineage>
        <taxon>Eukaryota</taxon>
        <taxon>Discoba</taxon>
        <taxon>Heterolobosea</taxon>
        <taxon>Tetramitia</taxon>
        <taxon>Eutetramitia</taxon>
        <taxon>Acrasidae</taxon>
        <taxon>Acrasis</taxon>
    </lineage>
</organism>
<dbReference type="Gene3D" id="3.40.47.10">
    <property type="match status" value="2"/>
</dbReference>
<keyword evidence="3" id="KW-0472">Membrane</keyword>
<dbReference type="SUPFAM" id="SSF53901">
    <property type="entry name" value="Thiolase-like"/>
    <property type="match status" value="1"/>
</dbReference>
<evidence type="ECO:0000256" key="3">
    <source>
        <dbReference type="SAM" id="Phobius"/>
    </source>
</evidence>
<accession>A0AAW2ZAK1</accession>
<comment type="caution">
    <text evidence="6">The sequence shown here is derived from an EMBL/GenBank/DDBJ whole genome shotgun (WGS) entry which is preliminary data.</text>
</comment>
<dbReference type="GO" id="GO:0044550">
    <property type="term" value="P:secondary metabolite biosynthetic process"/>
    <property type="evidence" value="ECO:0007669"/>
    <property type="project" value="TreeGrafter"/>
</dbReference>
<dbReference type="GO" id="GO:0004315">
    <property type="term" value="F:3-oxoacyl-[acyl-carrier-protein] synthase activity"/>
    <property type="evidence" value="ECO:0007669"/>
    <property type="project" value="InterPro"/>
</dbReference>
<dbReference type="CDD" id="cd00830">
    <property type="entry name" value="KAS_III"/>
    <property type="match status" value="1"/>
</dbReference>
<feature type="transmembrane region" description="Helical" evidence="3">
    <location>
        <begin position="392"/>
        <end position="409"/>
    </location>
</feature>
<keyword evidence="7" id="KW-1185">Reference proteome</keyword>
<dbReference type="AlphaFoldDB" id="A0AAW2ZAK1"/>
<feature type="domain" description="Beta-ketoacyl-[acyl-carrier-protein] synthase III N-terminal" evidence="5">
    <location>
        <begin position="186"/>
        <end position="266"/>
    </location>
</feature>
<evidence type="ECO:0000256" key="2">
    <source>
        <dbReference type="ARBA" id="ARBA00023315"/>
    </source>
</evidence>
<evidence type="ECO:0000259" key="5">
    <source>
        <dbReference type="Pfam" id="PF08545"/>
    </source>
</evidence>
<evidence type="ECO:0000259" key="4">
    <source>
        <dbReference type="Pfam" id="PF08541"/>
    </source>
</evidence>
<dbReference type="PANTHER" id="PTHR34069">
    <property type="entry name" value="3-OXOACYL-[ACYL-CARRIER-PROTEIN] SYNTHASE 3"/>
    <property type="match status" value="1"/>
</dbReference>
<evidence type="ECO:0000256" key="1">
    <source>
        <dbReference type="ARBA" id="ARBA00022679"/>
    </source>
</evidence>
<reference evidence="6 7" key="1">
    <citation type="submission" date="2024-03" db="EMBL/GenBank/DDBJ databases">
        <title>The Acrasis kona genome and developmental transcriptomes reveal deep origins of eukaryotic multicellular pathways.</title>
        <authorList>
            <person name="Sheikh S."/>
            <person name="Fu C.-J."/>
            <person name="Brown M.W."/>
            <person name="Baldauf S.L."/>
        </authorList>
    </citation>
    <scope>NUCLEOTIDE SEQUENCE [LARGE SCALE GENOMIC DNA]</scope>
    <source>
        <strain evidence="6 7">ATCC MYA-3509</strain>
    </source>
</reference>
<gene>
    <name evidence="6" type="ORF">AKO1_001827</name>
</gene>
<proteinExistence type="predicted"/>
<dbReference type="InterPro" id="IPR013751">
    <property type="entry name" value="ACP_syn_III_N"/>
</dbReference>
<keyword evidence="2" id="KW-0012">Acyltransferase</keyword>
<name>A0AAW2ZAK1_9EUKA</name>
<protein>
    <submittedName>
        <fullName evidence="6">Beta-ketoacyl-ACP synthase III</fullName>
    </submittedName>
</protein>
<sequence>MNTHEQQRRRTDILLGHLNPQQSDKCDSLLNSNTCSGVEKTQPKIKIYGVGRYLPPNVITSEEIDAVCGLPKGYTERTSGVKERRYVQSLEKLAQRRNGVFMNYKFTPDEKLANYTDKEIEAEVAGSVFLAAEAAKEAIADAGISPSEIVYIINCSGTPERALPDNSCLVQRAIGLGGSSIPCCTVTSTCISFMSGLQMAAGLIESGMYNGYILLVCSEASSCSLNFTGNSHSAGLMGDTGAAVIVGPTPKEESSCINSYKFETYGEAADLTTIRSGGSRYHPTFVWTKPEHTMFHMDGKALLNYTAKRAAPFLSTVLPGFQEGKAFENIDVVIPHQASAAMLQVLVNIFGFPAEKIVETLSMYGNCVSVSLPLTLYEAIKVKKTLKRGNKFFMVGTAAGLTLGAMTITY</sequence>
<dbReference type="PANTHER" id="PTHR34069:SF2">
    <property type="entry name" value="BETA-KETOACYL-[ACYL-CARRIER-PROTEIN] SYNTHASE III"/>
    <property type="match status" value="1"/>
</dbReference>
<dbReference type="InterPro" id="IPR013747">
    <property type="entry name" value="ACP_syn_III_C"/>
</dbReference>
<dbReference type="Pfam" id="PF08541">
    <property type="entry name" value="ACP_syn_III_C"/>
    <property type="match status" value="1"/>
</dbReference>
<dbReference type="Proteomes" id="UP001431209">
    <property type="component" value="Unassembled WGS sequence"/>
</dbReference>
<dbReference type="GO" id="GO:0006633">
    <property type="term" value="P:fatty acid biosynthetic process"/>
    <property type="evidence" value="ECO:0007669"/>
    <property type="project" value="InterPro"/>
</dbReference>
<keyword evidence="3" id="KW-0812">Transmembrane</keyword>
<dbReference type="Pfam" id="PF08545">
    <property type="entry name" value="ACP_syn_III"/>
    <property type="match status" value="1"/>
</dbReference>
<dbReference type="InterPro" id="IPR016039">
    <property type="entry name" value="Thiolase-like"/>
</dbReference>